<dbReference type="Proteomes" id="UP000499080">
    <property type="component" value="Unassembled WGS sequence"/>
</dbReference>
<dbReference type="OrthoDB" id="6436767at2759"/>
<name>A0A4Y2VW64_ARAVE</name>
<dbReference type="AlphaFoldDB" id="A0A4Y2VW64"/>
<protein>
    <recommendedName>
        <fullName evidence="3">HTH psq-type domain-containing protein</fullName>
    </recommendedName>
</protein>
<gene>
    <name evidence="1" type="ORF">AVEN_109781_1</name>
</gene>
<evidence type="ECO:0008006" key="3">
    <source>
        <dbReference type="Google" id="ProtNLM"/>
    </source>
</evidence>
<comment type="caution">
    <text evidence="1">The sequence shown here is derived from an EMBL/GenBank/DDBJ whole genome shotgun (WGS) entry which is preliminary data.</text>
</comment>
<evidence type="ECO:0000313" key="2">
    <source>
        <dbReference type="Proteomes" id="UP000499080"/>
    </source>
</evidence>
<sequence length="108" mass="12283">MEGAIEELSFGRMGYLLAAKSLYVPQSTLESRVIKARTNQLTSEKAATNGGMYFPNHKKKELVEHILLLESRLFGLTLTDIRRLAYNLGNKNKLNHNFNDETQMARPD</sequence>
<dbReference type="EMBL" id="BGPR01051157">
    <property type="protein sequence ID" value="GBO28140.1"/>
    <property type="molecule type" value="Genomic_DNA"/>
</dbReference>
<proteinExistence type="predicted"/>
<organism evidence="1 2">
    <name type="scientific">Araneus ventricosus</name>
    <name type="common">Orbweaver spider</name>
    <name type="synonym">Epeira ventricosa</name>
    <dbReference type="NCBI Taxonomy" id="182803"/>
    <lineage>
        <taxon>Eukaryota</taxon>
        <taxon>Metazoa</taxon>
        <taxon>Ecdysozoa</taxon>
        <taxon>Arthropoda</taxon>
        <taxon>Chelicerata</taxon>
        <taxon>Arachnida</taxon>
        <taxon>Araneae</taxon>
        <taxon>Araneomorphae</taxon>
        <taxon>Entelegynae</taxon>
        <taxon>Araneoidea</taxon>
        <taxon>Araneidae</taxon>
        <taxon>Araneus</taxon>
    </lineage>
</organism>
<accession>A0A4Y2VW64</accession>
<reference evidence="1 2" key="1">
    <citation type="journal article" date="2019" name="Sci. Rep.">
        <title>Orb-weaving spider Araneus ventricosus genome elucidates the spidroin gene catalogue.</title>
        <authorList>
            <person name="Kono N."/>
            <person name="Nakamura H."/>
            <person name="Ohtoshi R."/>
            <person name="Moran D.A.P."/>
            <person name="Shinohara A."/>
            <person name="Yoshida Y."/>
            <person name="Fujiwara M."/>
            <person name="Mori M."/>
            <person name="Tomita M."/>
            <person name="Arakawa K."/>
        </authorList>
    </citation>
    <scope>NUCLEOTIDE SEQUENCE [LARGE SCALE GENOMIC DNA]</scope>
</reference>
<evidence type="ECO:0000313" key="1">
    <source>
        <dbReference type="EMBL" id="GBO28140.1"/>
    </source>
</evidence>
<keyword evidence="2" id="KW-1185">Reference proteome</keyword>